<dbReference type="GO" id="GO:0005634">
    <property type="term" value="C:nucleus"/>
    <property type="evidence" value="ECO:0007669"/>
    <property type="project" value="TreeGrafter"/>
</dbReference>
<dbReference type="PROSITE" id="PS01360">
    <property type="entry name" value="ZF_MYND_1"/>
    <property type="match status" value="1"/>
</dbReference>
<reference evidence="7" key="1">
    <citation type="submission" date="2014-01" db="EMBL/GenBank/DDBJ databases">
        <authorList>
            <person name="Aslett M."/>
        </authorList>
    </citation>
    <scope>NUCLEOTIDE SEQUENCE</scope>
</reference>
<evidence type="ECO:0000256" key="4">
    <source>
        <dbReference type="PROSITE-ProRule" id="PRU00134"/>
    </source>
</evidence>
<protein>
    <submittedName>
        <fullName evidence="7">Zf-MYND domain containing protein</fullName>
    </submittedName>
</protein>
<evidence type="ECO:0000256" key="5">
    <source>
        <dbReference type="SAM" id="MobiDB-lite"/>
    </source>
</evidence>
<dbReference type="InterPro" id="IPR046341">
    <property type="entry name" value="SET_dom_sf"/>
</dbReference>
<dbReference type="PANTHER" id="PTHR12197:SF251">
    <property type="entry name" value="EG:BACR7C10.4 PROTEIN"/>
    <property type="match status" value="1"/>
</dbReference>
<keyword evidence="2 4" id="KW-0863">Zinc-finger</keyword>
<sequence>MLTVLEEKPWAYALNNSAAKKYCHFCFNKITSPIKCSDCRFAKYCSTNCAEKAAHEHKPECRLLRAAERIPNEKIRLMSRILIKLQRGEEAPGPRVNVNLQDFNYNSYHDLESCEKEMAADEERMMEFCSIQKALQVYMTKRMLPEASELFKIYCRMARNVFNIPSSTMIPVGIGIYLTLSQLKHSCSPNSMIIYDGVTGHLNFFGEIDEDAKPELAKISISYLPMIGDRAERRRALQKRYYFTCQCIRCMNDGQNSLESSCTCPVGSCRGHEFEVENCGDSKCEMSNETATVLCPADLMIRTPDDFAQIKRAVRAGNAALMSRLNYMYVAAEGFLEKHENTLLPTHVQLIRTESVMAKAAYFKGSYIEAASLYENIIWRLERYMPENLPLLSLAEMAVSRLCLMTGDLVRTKQHLLNACDLSRRCYRREHPTHNMVLRFLDDCERRLIGKGIDPYGIEYKPSEIKSITTLQGKPKGSGSGDKEEKEDKEHNKTR</sequence>
<dbReference type="InterPro" id="IPR002893">
    <property type="entry name" value="Znf_MYND"/>
</dbReference>
<dbReference type="Gene3D" id="2.170.270.10">
    <property type="entry name" value="SET domain"/>
    <property type="match status" value="1"/>
</dbReference>
<dbReference type="STRING" id="36087.A0A077YXG8"/>
<feature type="compositionally biased region" description="Basic and acidic residues" evidence="5">
    <location>
        <begin position="481"/>
        <end position="495"/>
    </location>
</feature>
<evidence type="ECO:0000259" key="6">
    <source>
        <dbReference type="PROSITE" id="PS50865"/>
    </source>
</evidence>
<evidence type="ECO:0000256" key="2">
    <source>
        <dbReference type="ARBA" id="ARBA00022771"/>
    </source>
</evidence>
<dbReference type="SUPFAM" id="SSF144232">
    <property type="entry name" value="HIT/MYND zinc finger-like"/>
    <property type="match status" value="1"/>
</dbReference>
<dbReference type="EMBL" id="HG805823">
    <property type="protein sequence ID" value="CDW52466.1"/>
    <property type="molecule type" value="Genomic_DNA"/>
</dbReference>
<keyword evidence="1" id="KW-0479">Metal-binding</keyword>
<dbReference type="AlphaFoldDB" id="A0A077YXG8"/>
<feature type="region of interest" description="Disordered" evidence="5">
    <location>
        <begin position="469"/>
        <end position="495"/>
    </location>
</feature>
<organism evidence="7 8">
    <name type="scientific">Trichuris trichiura</name>
    <name type="common">Whipworm</name>
    <name type="synonym">Trichocephalus trichiurus</name>
    <dbReference type="NCBI Taxonomy" id="36087"/>
    <lineage>
        <taxon>Eukaryota</taxon>
        <taxon>Metazoa</taxon>
        <taxon>Ecdysozoa</taxon>
        <taxon>Nematoda</taxon>
        <taxon>Enoplea</taxon>
        <taxon>Dorylaimia</taxon>
        <taxon>Trichinellida</taxon>
        <taxon>Trichuridae</taxon>
        <taxon>Trichuris</taxon>
    </lineage>
</organism>
<name>A0A077YXG8_TRITR</name>
<dbReference type="PANTHER" id="PTHR12197">
    <property type="entry name" value="HISTONE-LYSINE N-METHYLTRANSFERASE SMYD"/>
    <property type="match status" value="1"/>
</dbReference>
<dbReference type="OrthoDB" id="5916265at2759"/>
<dbReference type="Proteomes" id="UP000030665">
    <property type="component" value="Unassembled WGS sequence"/>
</dbReference>
<evidence type="ECO:0000313" key="7">
    <source>
        <dbReference type="EMBL" id="CDW52466.1"/>
    </source>
</evidence>
<evidence type="ECO:0000256" key="1">
    <source>
        <dbReference type="ARBA" id="ARBA00022723"/>
    </source>
</evidence>
<gene>
    <name evidence="7" type="ORF">TTRE_0000072701</name>
</gene>
<keyword evidence="8" id="KW-1185">Reference proteome</keyword>
<dbReference type="GO" id="GO:0008270">
    <property type="term" value="F:zinc ion binding"/>
    <property type="evidence" value="ECO:0007669"/>
    <property type="project" value="UniProtKB-KW"/>
</dbReference>
<dbReference type="Gene3D" id="1.10.220.160">
    <property type="match status" value="1"/>
</dbReference>
<accession>A0A077YXG8</accession>
<evidence type="ECO:0000256" key="3">
    <source>
        <dbReference type="ARBA" id="ARBA00022833"/>
    </source>
</evidence>
<keyword evidence="3" id="KW-0862">Zinc</keyword>
<dbReference type="SUPFAM" id="SSF82199">
    <property type="entry name" value="SET domain"/>
    <property type="match status" value="1"/>
</dbReference>
<dbReference type="Pfam" id="PF01753">
    <property type="entry name" value="zf-MYND"/>
    <property type="match status" value="1"/>
</dbReference>
<evidence type="ECO:0000313" key="8">
    <source>
        <dbReference type="Proteomes" id="UP000030665"/>
    </source>
</evidence>
<dbReference type="PROSITE" id="PS50865">
    <property type="entry name" value="ZF_MYND_2"/>
    <property type="match status" value="1"/>
</dbReference>
<proteinExistence type="predicted"/>
<reference evidence="7" key="2">
    <citation type="submission" date="2014-03" db="EMBL/GenBank/DDBJ databases">
        <title>The whipworm genome and dual-species transcriptomics of an intimate host-pathogen interaction.</title>
        <authorList>
            <person name="Foth B.J."/>
            <person name="Tsai I.J."/>
            <person name="Reid A.J."/>
            <person name="Bancroft A.J."/>
            <person name="Nichol S."/>
            <person name="Tracey A."/>
            <person name="Holroyd N."/>
            <person name="Cotton J.A."/>
            <person name="Stanley E.J."/>
            <person name="Zarowiecki M."/>
            <person name="Liu J.Z."/>
            <person name="Huckvale T."/>
            <person name="Cooper P.J."/>
            <person name="Grencis R.K."/>
            <person name="Berriman M."/>
        </authorList>
    </citation>
    <scope>NUCLEOTIDE SEQUENCE [LARGE SCALE GENOMIC DNA]</scope>
</reference>
<feature type="domain" description="MYND-type" evidence="6">
    <location>
        <begin position="23"/>
        <end position="61"/>
    </location>
</feature>
<dbReference type="InterPro" id="IPR050869">
    <property type="entry name" value="H3K4_H4K5_MeTrfase"/>
</dbReference>
<dbReference type="Gene3D" id="6.10.140.2220">
    <property type="match status" value="1"/>
</dbReference>